<dbReference type="InterPro" id="IPR053191">
    <property type="entry name" value="DcsG_Biosynth_Enzyme"/>
</dbReference>
<organism evidence="3 4">
    <name type="scientific">Chiayiivirga flava</name>
    <dbReference type="NCBI Taxonomy" id="659595"/>
    <lineage>
        <taxon>Bacteria</taxon>
        <taxon>Pseudomonadati</taxon>
        <taxon>Pseudomonadota</taxon>
        <taxon>Gammaproteobacteria</taxon>
        <taxon>Lysobacterales</taxon>
        <taxon>Lysobacteraceae</taxon>
        <taxon>Chiayiivirga</taxon>
    </lineage>
</organism>
<dbReference type="PROSITE" id="PS50975">
    <property type="entry name" value="ATP_GRASP"/>
    <property type="match status" value="1"/>
</dbReference>
<keyword evidence="1" id="KW-0067">ATP-binding</keyword>
<gene>
    <name evidence="3" type="ORF">HNQ52_002710</name>
</gene>
<dbReference type="EMBL" id="JACHHP010000005">
    <property type="protein sequence ID" value="MBB5209147.1"/>
    <property type="molecule type" value="Genomic_DNA"/>
</dbReference>
<reference evidence="3 4" key="1">
    <citation type="submission" date="2020-08" db="EMBL/GenBank/DDBJ databases">
        <title>Genomic Encyclopedia of Type Strains, Phase IV (KMG-IV): sequencing the most valuable type-strain genomes for metagenomic binning, comparative biology and taxonomic classification.</title>
        <authorList>
            <person name="Goeker M."/>
        </authorList>
    </citation>
    <scope>NUCLEOTIDE SEQUENCE [LARGE SCALE GENOMIC DNA]</scope>
    <source>
        <strain evidence="3 4">DSM 24163</strain>
    </source>
</reference>
<dbReference type="GO" id="GO:0005524">
    <property type="term" value="F:ATP binding"/>
    <property type="evidence" value="ECO:0007669"/>
    <property type="project" value="UniProtKB-UniRule"/>
</dbReference>
<dbReference type="Gene3D" id="3.40.50.20">
    <property type="match status" value="1"/>
</dbReference>
<sequence length="287" mass="30769">MPTLALATAIAAAGLDDDMPPLLDACLAAGIDTHVVAWDDPTVSWARFDAVLLRSTWDYTQRLPAFLAWCDCMTALTTLLNPLPIVRWNTDKHYLADLAAAGVPTVPSAFVEPGQAADAFPDHDEFVVKPTVSAGSRDTQRYVRAERAAAVAHAQRLLDAGRAVVVQPYLHAVDEAGETALLFFDGRFSHAIRKGPLLARGADATRALFAAEHITARTPSDEEKAIARRALDAIPHGRPLYARVDLLPSPAGPQLLELELTEPSLFLATAAGAAARFAELLAARLAR</sequence>
<keyword evidence="1" id="KW-0547">Nucleotide-binding</keyword>
<evidence type="ECO:0000313" key="4">
    <source>
        <dbReference type="Proteomes" id="UP000521199"/>
    </source>
</evidence>
<name>A0A7W8D9A2_9GAMM</name>
<protein>
    <submittedName>
        <fullName evidence="3">Glutathione synthase/RimK-type ligase-like ATP-grasp enzyme</fullName>
    </submittedName>
</protein>
<evidence type="ECO:0000259" key="2">
    <source>
        <dbReference type="PROSITE" id="PS50975"/>
    </source>
</evidence>
<evidence type="ECO:0000313" key="3">
    <source>
        <dbReference type="EMBL" id="MBB5209147.1"/>
    </source>
</evidence>
<dbReference type="Gene3D" id="3.30.470.20">
    <property type="entry name" value="ATP-grasp fold, B domain"/>
    <property type="match status" value="1"/>
</dbReference>
<dbReference type="Gene3D" id="3.30.1490.20">
    <property type="entry name" value="ATP-grasp fold, A domain"/>
    <property type="match status" value="1"/>
</dbReference>
<dbReference type="AlphaFoldDB" id="A0A7W8D9A2"/>
<dbReference type="GO" id="GO:0016874">
    <property type="term" value="F:ligase activity"/>
    <property type="evidence" value="ECO:0007669"/>
    <property type="project" value="UniProtKB-KW"/>
</dbReference>
<dbReference type="InterPro" id="IPR011761">
    <property type="entry name" value="ATP-grasp"/>
</dbReference>
<proteinExistence type="predicted"/>
<dbReference type="Proteomes" id="UP000521199">
    <property type="component" value="Unassembled WGS sequence"/>
</dbReference>
<dbReference type="SUPFAM" id="SSF56059">
    <property type="entry name" value="Glutathione synthetase ATP-binding domain-like"/>
    <property type="match status" value="1"/>
</dbReference>
<dbReference type="PANTHER" id="PTHR39217">
    <property type="match status" value="1"/>
</dbReference>
<dbReference type="PANTHER" id="PTHR39217:SF1">
    <property type="entry name" value="GLUTATHIONE SYNTHETASE"/>
    <property type="match status" value="1"/>
</dbReference>
<keyword evidence="3" id="KW-0436">Ligase</keyword>
<dbReference type="InterPro" id="IPR013815">
    <property type="entry name" value="ATP_grasp_subdomain_1"/>
</dbReference>
<comment type="caution">
    <text evidence="3">The sequence shown here is derived from an EMBL/GenBank/DDBJ whole genome shotgun (WGS) entry which is preliminary data.</text>
</comment>
<accession>A0A7W8D9A2</accession>
<evidence type="ECO:0000256" key="1">
    <source>
        <dbReference type="PROSITE-ProRule" id="PRU00409"/>
    </source>
</evidence>
<feature type="domain" description="ATP-grasp" evidence="2">
    <location>
        <begin position="95"/>
        <end position="286"/>
    </location>
</feature>
<keyword evidence="4" id="KW-1185">Reference proteome</keyword>
<dbReference type="GO" id="GO:0046872">
    <property type="term" value="F:metal ion binding"/>
    <property type="evidence" value="ECO:0007669"/>
    <property type="project" value="InterPro"/>
</dbReference>
<dbReference type="RefSeq" id="WP_183961693.1">
    <property type="nucleotide sequence ID" value="NZ_JACHHP010000005.1"/>
</dbReference>